<proteinExistence type="predicted"/>
<accession>A0A0C9X2U9</accession>
<name>A0A0C9X2U9_9AGAR</name>
<feature type="region of interest" description="Disordered" evidence="1">
    <location>
        <begin position="65"/>
        <end position="128"/>
    </location>
</feature>
<evidence type="ECO:0000256" key="1">
    <source>
        <dbReference type="SAM" id="MobiDB-lite"/>
    </source>
</evidence>
<dbReference type="EMBL" id="KN838553">
    <property type="protein sequence ID" value="KIK06460.1"/>
    <property type="molecule type" value="Genomic_DNA"/>
</dbReference>
<evidence type="ECO:0000313" key="3">
    <source>
        <dbReference type="Proteomes" id="UP000054477"/>
    </source>
</evidence>
<protein>
    <submittedName>
        <fullName evidence="2">Uncharacterized protein</fullName>
    </submittedName>
</protein>
<dbReference type="HOGENOM" id="CLU_1454641_0_0_1"/>
<sequence length="186" mass="21114">MLNLAKLFMWLSGHGKDTNVYLLFCRRRIVSPLSGTSKKLIKEPPAGPTSSTVRKLDDKFWGTLKPPSFRGRSPERDELAQWPWLDEKRGKSADDVNGSVGPTATGPGEIPNLSSLNGSEPRLGRMSSSSSLDATAYDVELFKFGMRYKDQIKIVERAIDEDVKWNYEEAYELYRRDRDYFTLAIT</sequence>
<organism evidence="2 3">
    <name type="scientific">Laccaria amethystina LaAM-08-1</name>
    <dbReference type="NCBI Taxonomy" id="1095629"/>
    <lineage>
        <taxon>Eukaryota</taxon>
        <taxon>Fungi</taxon>
        <taxon>Dikarya</taxon>
        <taxon>Basidiomycota</taxon>
        <taxon>Agaricomycotina</taxon>
        <taxon>Agaricomycetes</taxon>
        <taxon>Agaricomycetidae</taxon>
        <taxon>Agaricales</taxon>
        <taxon>Agaricineae</taxon>
        <taxon>Hydnangiaceae</taxon>
        <taxon>Laccaria</taxon>
    </lineage>
</organism>
<reference evidence="3" key="2">
    <citation type="submission" date="2015-01" db="EMBL/GenBank/DDBJ databases">
        <title>Evolutionary Origins and Diversification of the Mycorrhizal Mutualists.</title>
        <authorList>
            <consortium name="DOE Joint Genome Institute"/>
            <consortium name="Mycorrhizal Genomics Consortium"/>
            <person name="Kohler A."/>
            <person name="Kuo A."/>
            <person name="Nagy L.G."/>
            <person name="Floudas D."/>
            <person name="Copeland A."/>
            <person name="Barry K.W."/>
            <person name="Cichocki N."/>
            <person name="Veneault-Fourrey C."/>
            <person name="LaButti K."/>
            <person name="Lindquist E.A."/>
            <person name="Lipzen A."/>
            <person name="Lundell T."/>
            <person name="Morin E."/>
            <person name="Murat C."/>
            <person name="Riley R."/>
            <person name="Ohm R."/>
            <person name="Sun H."/>
            <person name="Tunlid A."/>
            <person name="Henrissat B."/>
            <person name="Grigoriev I.V."/>
            <person name="Hibbett D.S."/>
            <person name="Martin F."/>
        </authorList>
    </citation>
    <scope>NUCLEOTIDE SEQUENCE [LARGE SCALE GENOMIC DNA]</scope>
    <source>
        <strain evidence="3">LaAM-08-1</strain>
    </source>
</reference>
<dbReference type="InterPro" id="IPR036181">
    <property type="entry name" value="MIT_dom_sf"/>
</dbReference>
<dbReference type="SUPFAM" id="SSF116846">
    <property type="entry name" value="MIT domain"/>
    <property type="match status" value="1"/>
</dbReference>
<feature type="compositionally biased region" description="Basic and acidic residues" evidence="1">
    <location>
        <begin position="72"/>
        <end position="94"/>
    </location>
</feature>
<reference evidence="2 3" key="1">
    <citation type="submission" date="2014-04" db="EMBL/GenBank/DDBJ databases">
        <authorList>
            <consortium name="DOE Joint Genome Institute"/>
            <person name="Kuo A."/>
            <person name="Kohler A."/>
            <person name="Nagy L.G."/>
            <person name="Floudas D."/>
            <person name="Copeland A."/>
            <person name="Barry K.W."/>
            <person name="Cichocki N."/>
            <person name="Veneault-Fourrey C."/>
            <person name="LaButti K."/>
            <person name="Lindquist E.A."/>
            <person name="Lipzen A."/>
            <person name="Lundell T."/>
            <person name="Morin E."/>
            <person name="Murat C."/>
            <person name="Sun H."/>
            <person name="Tunlid A."/>
            <person name="Henrissat B."/>
            <person name="Grigoriev I.V."/>
            <person name="Hibbett D.S."/>
            <person name="Martin F."/>
            <person name="Nordberg H.P."/>
            <person name="Cantor M.N."/>
            <person name="Hua S.X."/>
        </authorList>
    </citation>
    <scope>NUCLEOTIDE SEQUENCE [LARGE SCALE GENOMIC DNA]</scope>
    <source>
        <strain evidence="2 3">LaAM-08-1</strain>
    </source>
</reference>
<dbReference type="AlphaFoldDB" id="A0A0C9X2U9"/>
<gene>
    <name evidence="2" type="ORF">K443DRAFT_120178</name>
</gene>
<evidence type="ECO:0000313" key="2">
    <source>
        <dbReference type="EMBL" id="KIK06460.1"/>
    </source>
</evidence>
<dbReference type="Proteomes" id="UP000054477">
    <property type="component" value="Unassembled WGS sequence"/>
</dbReference>
<keyword evidence="3" id="KW-1185">Reference proteome</keyword>